<name>A0A2S0JZ50_LYSSH</name>
<dbReference type="Proteomes" id="UP000255295">
    <property type="component" value="Unassembled WGS sequence"/>
</dbReference>
<accession>A0A2S0JZ50</accession>
<evidence type="ECO:0000313" key="3">
    <source>
        <dbReference type="Proteomes" id="UP000238825"/>
    </source>
</evidence>
<dbReference type="EMBL" id="UFSZ01000001">
    <property type="protein sequence ID" value="SUV17878.1"/>
    <property type="molecule type" value="Genomic_DNA"/>
</dbReference>
<gene>
    <name evidence="1" type="ORF">LS41612_08780</name>
    <name evidence="2" type="ORF">NCTC10338_02990</name>
</gene>
<reference evidence="1 3" key="1">
    <citation type="submission" date="2017-03" db="EMBL/GenBank/DDBJ databases">
        <title>The whole genome sequencing and assembly of Lysinibacillus sphaericus DSM 28T strain.</title>
        <authorList>
            <person name="Lee Y.-J."/>
            <person name="Yi H."/>
            <person name="Bahn Y.-S."/>
            <person name="Kim J.F."/>
            <person name="Lee D.-W."/>
        </authorList>
    </citation>
    <scope>NUCLEOTIDE SEQUENCE [LARGE SCALE GENOMIC DNA]</scope>
    <source>
        <strain evidence="1 3">DSM 28</strain>
    </source>
</reference>
<protein>
    <submittedName>
        <fullName evidence="1">Uncharacterized protein</fullName>
    </submittedName>
</protein>
<dbReference type="EMBL" id="CP019980">
    <property type="protein sequence ID" value="AVK96338.1"/>
    <property type="molecule type" value="Genomic_DNA"/>
</dbReference>
<evidence type="ECO:0000313" key="1">
    <source>
        <dbReference type="EMBL" id="AVK96338.1"/>
    </source>
</evidence>
<sequence length="61" mass="6837">MEVTALTGSMLNDMSENASSLSQILDVIKWLKFDGCYNTGHAISDLWDVVTDSMLDFKKHL</sequence>
<organism evidence="1 3">
    <name type="scientific">Lysinibacillus sphaericus</name>
    <name type="common">Bacillus sphaericus</name>
    <dbReference type="NCBI Taxonomy" id="1421"/>
    <lineage>
        <taxon>Bacteria</taxon>
        <taxon>Bacillati</taxon>
        <taxon>Bacillota</taxon>
        <taxon>Bacilli</taxon>
        <taxon>Bacillales</taxon>
        <taxon>Bacillaceae</taxon>
        <taxon>Lysinibacillus</taxon>
    </lineage>
</organism>
<dbReference type="Proteomes" id="UP000238825">
    <property type="component" value="Chromosome"/>
</dbReference>
<evidence type="ECO:0000313" key="4">
    <source>
        <dbReference type="Proteomes" id="UP000255295"/>
    </source>
</evidence>
<dbReference type="GeneID" id="48276298"/>
<proteinExistence type="predicted"/>
<dbReference type="AlphaFoldDB" id="A0A2S0JZ50"/>
<evidence type="ECO:0000313" key="2">
    <source>
        <dbReference type="EMBL" id="SUV17878.1"/>
    </source>
</evidence>
<reference evidence="2 4" key="2">
    <citation type="submission" date="2018-06" db="EMBL/GenBank/DDBJ databases">
        <authorList>
            <consortium name="Pathogen Informatics"/>
            <person name="Doyle S."/>
        </authorList>
    </citation>
    <scope>NUCLEOTIDE SEQUENCE [LARGE SCALE GENOMIC DNA]</scope>
    <source>
        <strain evidence="2 4">NCTC10338</strain>
    </source>
</reference>
<dbReference type="RefSeq" id="WP_024361237.1">
    <property type="nucleotide sequence ID" value="NZ_BJNS01000086.1"/>
</dbReference>